<comment type="caution">
    <text evidence="2">The sequence shown here is derived from an EMBL/GenBank/DDBJ whole genome shotgun (WGS) entry which is preliminary data.</text>
</comment>
<dbReference type="SUPFAM" id="SSF46626">
    <property type="entry name" value="Cytochrome c"/>
    <property type="match status" value="1"/>
</dbReference>
<dbReference type="RefSeq" id="WP_152578973.1">
    <property type="nucleotide sequence ID" value="NZ_JAATJI010000001.1"/>
</dbReference>
<organism evidence="2 3">
    <name type="scientific">Sandarakinorhabdus fusca</name>
    <dbReference type="NCBI Taxonomy" id="1439888"/>
    <lineage>
        <taxon>Bacteria</taxon>
        <taxon>Pseudomonadati</taxon>
        <taxon>Pseudomonadota</taxon>
        <taxon>Alphaproteobacteria</taxon>
        <taxon>Sphingomonadales</taxon>
        <taxon>Sphingosinicellaceae</taxon>
        <taxon>Sandarakinorhabdus</taxon>
    </lineage>
</organism>
<gene>
    <name evidence="2" type="ORF">F3168_14725</name>
</gene>
<dbReference type="GO" id="GO:0009055">
    <property type="term" value="F:electron transfer activity"/>
    <property type="evidence" value="ECO:0007669"/>
    <property type="project" value="InterPro"/>
</dbReference>
<evidence type="ECO:0000256" key="1">
    <source>
        <dbReference type="SAM" id="SignalP"/>
    </source>
</evidence>
<sequence length="105" mass="11030">MMRAIALFVLLGAAAPVRIDLPDAFVPFVDIPGGPAADAVNANCLGCHSAEMVLTQPRLSPIAWQGEIDKMRAAYKAPVDPGDDAAILAWLVAMQARDNRTDSGG</sequence>
<dbReference type="AlphaFoldDB" id="A0A7C9KYM3"/>
<keyword evidence="1" id="KW-0732">Signal</keyword>
<name>A0A7C9KYM3_9SPHN</name>
<dbReference type="InterPro" id="IPR036909">
    <property type="entry name" value="Cyt_c-like_dom_sf"/>
</dbReference>
<evidence type="ECO:0000313" key="2">
    <source>
        <dbReference type="EMBL" id="MQT18506.1"/>
    </source>
</evidence>
<dbReference type="OrthoDB" id="9789237at2"/>
<feature type="signal peptide" evidence="1">
    <location>
        <begin position="1"/>
        <end position="19"/>
    </location>
</feature>
<dbReference type="GO" id="GO:0020037">
    <property type="term" value="F:heme binding"/>
    <property type="evidence" value="ECO:0007669"/>
    <property type="project" value="InterPro"/>
</dbReference>
<dbReference type="EMBL" id="WIOL01000007">
    <property type="protein sequence ID" value="MQT18506.1"/>
    <property type="molecule type" value="Genomic_DNA"/>
</dbReference>
<dbReference type="Gene3D" id="1.10.760.10">
    <property type="entry name" value="Cytochrome c-like domain"/>
    <property type="match status" value="1"/>
</dbReference>
<dbReference type="Proteomes" id="UP000481327">
    <property type="component" value="Unassembled WGS sequence"/>
</dbReference>
<protein>
    <submittedName>
        <fullName evidence="2">Cytochrome c</fullName>
    </submittedName>
</protein>
<evidence type="ECO:0000313" key="3">
    <source>
        <dbReference type="Proteomes" id="UP000481327"/>
    </source>
</evidence>
<proteinExistence type="predicted"/>
<feature type="chain" id="PRO_5028907832" evidence="1">
    <location>
        <begin position="20"/>
        <end position="105"/>
    </location>
</feature>
<accession>A0A7C9KYM3</accession>
<reference evidence="2 3" key="1">
    <citation type="submission" date="2019-09" db="EMBL/GenBank/DDBJ databases">
        <title>Polymorphobacter sp. isolated from a lake in China.</title>
        <authorList>
            <person name="Liu Z."/>
        </authorList>
    </citation>
    <scope>NUCLEOTIDE SEQUENCE [LARGE SCALE GENOMIC DNA]</scope>
    <source>
        <strain evidence="2 3">D40P</strain>
    </source>
</reference>
<keyword evidence="3" id="KW-1185">Reference proteome</keyword>